<dbReference type="AlphaFoldDB" id="A0A068WJD6"/>
<name>A0A068WJD6_ECHGR</name>
<evidence type="ECO:0000313" key="2">
    <source>
        <dbReference type="Proteomes" id="UP000492820"/>
    </source>
</evidence>
<proteinExistence type="predicted"/>
<dbReference type="EMBL" id="LK028577">
    <property type="protein sequence ID" value="CDS17768.1"/>
    <property type="molecule type" value="Genomic_DNA"/>
</dbReference>
<organism evidence="1">
    <name type="scientific">Echinococcus granulosus</name>
    <name type="common">Hydatid tapeworm</name>
    <dbReference type="NCBI Taxonomy" id="6210"/>
    <lineage>
        <taxon>Eukaryota</taxon>
        <taxon>Metazoa</taxon>
        <taxon>Spiralia</taxon>
        <taxon>Lophotrochozoa</taxon>
        <taxon>Platyhelminthes</taxon>
        <taxon>Cestoda</taxon>
        <taxon>Eucestoda</taxon>
        <taxon>Cyclophyllidea</taxon>
        <taxon>Taeniidae</taxon>
        <taxon>Echinococcus</taxon>
        <taxon>Echinococcus granulosus group</taxon>
    </lineage>
</organism>
<reference evidence="1" key="2">
    <citation type="submission" date="2014-06" db="EMBL/GenBank/DDBJ databases">
        <authorList>
            <person name="Aslett M."/>
        </authorList>
    </citation>
    <scope>NUCLEOTIDE SEQUENCE</scope>
</reference>
<reference evidence="1 2" key="1">
    <citation type="journal article" date="2013" name="Nature">
        <title>The genomes of four tapeworm species reveal adaptations to parasitism.</title>
        <authorList>
            <person name="Tsai I.J."/>
            <person name="Zarowiecki M."/>
            <person name="Holroyd N."/>
            <person name="Garciarrubio A."/>
            <person name="Sanchez-Flores A."/>
            <person name="Brooks K.L."/>
            <person name="Tracey A."/>
            <person name="Bobes R.J."/>
            <person name="Fragoso G."/>
            <person name="Sciutto E."/>
            <person name="Aslett M."/>
            <person name="Beasley H."/>
            <person name="Bennett H.M."/>
            <person name="Cai J."/>
            <person name="Camicia F."/>
            <person name="Clark R."/>
            <person name="Cucher M."/>
            <person name="De Silva N."/>
            <person name="Day T.A."/>
            <person name="Deplazes P."/>
            <person name="Estrada K."/>
            <person name="Fernandez C."/>
            <person name="Holland P.W."/>
            <person name="Hou J."/>
            <person name="Hu S."/>
            <person name="Huckvale T."/>
            <person name="Hung S.S."/>
            <person name="Kamenetzky L."/>
            <person name="Keane J.A."/>
            <person name="Kiss F."/>
            <person name="Koziol U."/>
            <person name="Lambert O."/>
            <person name="Liu K."/>
            <person name="Luo X."/>
            <person name="Luo Y."/>
            <person name="Macchiaroli N."/>
            <person name="Nichol S."/>
            <person name="Paps J."/>
            <person name="Parkinson J."/>
            <person name="Pouchkina-Stantcheva N."/>
            <person name="Riddiford N."/>
            <person name="Rosenzvit M."/>
            <person name="Salinas G."/>
            <person name="Wasmuth J.D."/>
            <person name="Zamanian M."/>
            <person name="Zheng Y."/>
            <person name="Cai X."/>
            <person name="Soberon X."/>
            <person name="Olson P.D."/>
            <person name="Laclette J.P."/>
            <person name="Brehm K."/>
            <person name="Berriman M."/>
            <person name="Garciarrubio A."/>
            <person name="Bobes R.J."/>
            <person name="Fragoso G."/>
            <person name="Sanchez-Flores A."/>
            <person name="Estrada K."/>
            <person name="Cevallos M.A."/>
            <person name="Morett E."/>
            <person name="Gonzalez V."/>
            <person name="Portillo T."/>
            <person name="Ochoa-Leyva A."/>
            <person name="Jose M.V."/>
            <person name="Sciutto E."/>
            <person name="Landa A."/>
            <person name="Jimenez L."/>
            <person name="Valdes V."/>
            <person name="Carrero J.C."/>
            <person name="Larralde C."/>
            <person name="Morales-Montor J."/>
            <person name="Limon-Lason J."/>
            <person name="Soberon X."/>
            <person name="Laclette J.P."/>
        </authorList>
    </citation>
    <scope>NUCLEOTIDE SEQUENCE [LARGE SCALE GENOMIC DNA]</scope>
</reference>
<evidence type="ECO:0000313" key="1">
    <source>
        <dbReference type="EMBL" id="CDS17768.1"/>
    </source>
</evidence>
<protein>
    <submittedName>
        <fullName evidence="3">Ovule protein</fullName>
    </submittedName>
</protein>
<dbReference type="Proteomes" id="UP000492820">
    <property type="component" value="Unassembled WGS sequence"/>
</dbReference>
<accession>A0A068WJD6</accession>
<reference evidence="3" key="3">
    <citation type="submission" date="2020-10" db="UniProtKB">
        <authorList>
            <consortium name="WormBaseParasite"/>
        </authorList>
    </citation>
    <scope>IDENTIFICATION</scope>
</reference>
<sequence>MYRAYCDKHTQFIFNSKKSLPRMKKRTYHSSINPHSPSTYQRSYFLYASNPRSNECGRKLGKHIPCRKISR</sequence>
<evidence type="ECO:0000313" key="3">
    <source>
        <dbReference type="WBParaSite" id="EgrG_001053500"/>
    </source>
</evidence>
<gene>
    <name evidence="1" type="ORF">EgrG_001053500</name>
</gene>
<dbReference type="WBParaSite" id="EgrG_001053500">
    <property type="protein sequence ID" value="EgrG_001053500"/>
    <property type="gene ID" value="EgrG_001053500"/>
</dbReference>